<gene>
    <name evidence="2" type="ORF">QBE51_10870</name>
</gene>
<dbReference type="PANTHER" id="PTHR33525:SF3">
    <property type="entry name" value="RIBONUCLEASE Y"/>
    <property type="match status" value="1"/>
</dbReference>
<dbReference type="SUPFAM" id="SSF109604">
    <property type="entry name" value="HD-domain/PDEase-like"/>
    <property type="match status" value="1"/>
</dbReference>
<dbReference type="EMBL" id="CP121687">
    <property type="protein sequence ID" value="WZL69291.1"/>
    <property type="molecule type" value="Genomic_DNA"/>
</dbReference>
<evidence type="ECO:0000313" key="2">
    <source>
        <dbReference type="EMBL" id="WZL69291.1"/>
    </source>
</evidence>
<dbReference type="Proteomes" id="UP001486565">
    <property type="component" value="Chromosome"/>
</dbReference>
<organism evidence="2 3">
    <name type="scientific">Defluviitalea saccharophila</name>
    <dbReference type="NCBI Taxonomy" id="879970"/>
    <lineage>
        <taxon>Bacteria</taxon>
        <taxon>Bacillati</taxon>
        <taxon>Bacillota</taxon>
        <taxon>Clostridia</taxon>
        <taxon>Lachnospirales</taxon>
        <taxon>Defluviitaleaceae</taxon>
        <taxon>Defluviitalea</taxon>
    </lineage>
</organism>
<dbReference type="CDD" id="cd00077">
    <property type="entry name" value="HDc"/>
    <property type="match status" value="1"/>
</dbReference>
<dbReference type="PANTHER" id="PTHR33525">
    <property type="match status" value="1"/>
</dbReference>
<dbReference type="InterPro" id="IPR003607">
    <property type="entry name" value="HD/PDEase_dom"/>
</dbReference>
<proteinExistence type="predicted"/>
<dbReference type="InterPro" id="IPR013976">
    <property type="entry name" value="HDOD"/>
</dbReference>
<evidence type="ECO:0000259" key="1">
    <source>
        <dbReference type="PROSITE" id="PS51833"/>
    </source>
</evidence>
<dbReference type="InterPro" id="IPR052340">
    <property type="entry name" value="RNase_Y/CdgJ"/>
</dbReference>
<dbReference type="Pfam" id="PF08668">
    <property type="entry name" value="HDOD"/>
    <property type="match status" value="1"/>
</dbReference>
<dbReference type="RefSeq" id="WP_341876287.1">
    <property type="nucleotide sequence ID" value="NZ_CP121687.1"/>
</dbReference>
<dbReference type="Gene3D" id="1.10.3210.10">
    <property type="entry name" value="Hypothetical protein af1432"/>
    <property type="match status" value="1"/>
</dbReference>
<accession>A0ABZ2Y1T5</accession>
<feature type="domain" description="HDOD" evidence="1">
    <location>
        <begin position="16"/>
        <end position="213"/>
    </location>
</feature>
<keyword evidence="3" id="KW-1185">Reference proteome</keyword>
<sequence>MENHKIIQQIKASNDLPEVPKSFGEILKMLLDPCNFDMDACIEKFSYHPQLENALIQVLNDHSKLKREIVSIKDAVVYLGAKNARIIAIAYVTRLLLPYRKGKTQIFDHNIYLKHCIGTSIASSMIAEKTGLCDKDKMFIYGLIHDIGVIVLDVCFPEYLDKIYELQKNGVHQIVAEKIVLGGITHSEIGRWLCKEWGLPDEIAQIVGFHHTPFLSNQFTTEVQIIHLGDSISANYYEQLLGNKTAFIFSEKIMEALGVNKEFVNEIIRRLPKEVAKINQIIEFKVL</sequence>
<protein>
    <submittedName>
        <fullName evidence="2">HDOD domain-containing protein</fullName>
    </submittedName>
</protein>
<evidence type="ECO:0000313" key="3">
    <source>
        <dbReference type="Proteomes" id="UP001486565"/>
    </source>
</evidence>
<name>A0ABZ2Y1T5_9FIRM</name>
<dbReference type="PROSITE" id="PS51833">
    <property type="entry name" value="HDOD"/>
    <property type="match status" value="1"/>
</dbReference>
<reference evidence="2 3" key="1">
    <citation type="submission" date="2023-03" db="EMBL/GenBank/DDBJ databases">
        <title>Novel Species.</title>
        <authorList>
            <person name="Ma S."/>
        </authorList>
    </citation>
    <scope>NUCLEOTIDE SEQUENCE [LARGE SCALE GENOMIC DNA]</scope>
    <source>
        <strain evidence="2 3">LIND6LT2</strain>
    </source>
</reference>